<keyword evidence="3" id="KW-1185">Reference proteome</keyword>
<gene>
    <name evidence="2" type="ORF">EDC27_0623</name>
</gene>
<protein>
    <submittedName>
        <fullName evidence="2">Methylmalonyl-CoA mutase cobalamin-binding subunit</fullName>
    </submittedName>
</protein>
<dbReference type="AlphaFoldDB" id="A0A3N1VF60"/>
<dbReference type="InterPro" id="IPR036724">
    <property type="entry name" value="Cobalamin-bd_sf"/>
</dbReference>
<dbReference type="CDD" id="cd02065">
    <property type="entry name" value="B12-binding_like"/>
    <property type="match status" value="1"/>
</dbReference>
<feature type="domain" description="B12-binding" evidence="1">
    <location>
        <begin position="77"/>
        <end position="167"/>
    </location>
</feature>
<dbReference type="RefSeq" id="WP_123289173.1">
    <property type="nucleotide sequence ID" value="NZ_RJVA01000010.1"/>
</dbReference>
<evidence type="ECO:0000313" key="2">
    <source>
        <dbReference type="EMBL" id="ROR01454.1"/>
    </source>
</evidence>
<name>A0A3N1VF60_9BACT</name>
<dbReference type="EMBL" id="RJVA01000010">
    <property type="protein sequence ID" value="ROR01454.1"/>
    <property type="molecule type" value="Genomic_DNA"/>
</dbReference>
<sequence>MSTPSEPSVMSWEEFKARVRDRVHHWRVFGLPGRWQVLQELKELQRLQEALGAETRPPLNRFPMIYLATLDDGWGHGLDVIDAAARAVGAPTVRLGLLCSTERIVDACRRNPPHVLGLTILHADTESAVSAVVQGLPSGVTVVAGGPVFRWDPDFAQRTGLDAVIQDVGDFLQWISARLP</sequence>
<evidence type="ECO:0000259" key="1">
    <source>
        <dbReference type="Pfam" id="PF02310"/>
    </source>
</evidence>
<proteinExistence type="predicted"/>
<organism evidence="2 3">
    <name type="scientific">Desulfosoma caldarium</name>
    <dbReference type="NCBI Taxonomy" id="610254"/>
    <lineage>
        <taxon>Bacteria</taxon>
        <taxon>Pseudomonadati</taxon>
        <taxon>Thermodesulfobacteriota</taxon>
        <taxon>Syntrophobacteria</taxon>
        <taxon>Syntrophobacterales</taxon>
        <taxon>Syntrophobacteraceae</taxon>
        <taxon>Desulfosoma</taxon>
    </lineage>
</organism>
<accession>A0A3N1VF60</accession>
<reference evidence="2 3" key="1">
    <citation type="submission" date="2018-11" db="EMBL/GenBank/DDBJ databases">
        <title>Genomic Encyclopedia of Type Strains, Phase IV (KMG-IV): sequencing the most valuable type-strain genomes for metagenomic binning, comparative biology and taxonomic classification.</title>
        <authorList>
            <person name="Goeker M."/>
        </authorList>
    </citation>
    <scope>NUCLEOTIDE SEQUENCE [LARGE SCALE GENOMIC DNA]</scope>
    <source>
        <strain evidence="2 3">DSM 22027</strain>
    </source>
</reference>
<dbReference type="OrthoDB" id="5419875at2"/>
<dbReference type="Gene3D" id="3.40.50.280">
    <property type="entry name" value="Cobalamin-binding domain"/>
    <property type="match status" value="1"/>
</dbReference>
<dbReference type="GO" id="GO:0046872">
    <property type="term" value="F:metal ion binding"/>
    <property type="evidence" value="ECO:0007669"/>
    <property type="project" value="InterPro"/>
</dbReference>
<comment type="caution">
    <text evidence="2">The sequence shown here is derived from an EMBL/GenBank/DDBJ whole genome shotgun (WGS) entry which is preliminary data.</text>
</comment>
<dbReference type="GO" id="GO:0031419">
    <property type="term" value="F:cobalamin binding"/>
    <property type="evidence" value="ECO:0007669"/>
    <property type="project" value="InterPro"/>
</dbReference>
<dbReference type="InterPro" id="IPR006158">
    <property type="entry name" value="Cobalamin-bd"/>
</dbReference>
<dbReference type="Proteomes" id="UP000276223">
    <property type="component" value="Unassembled WGS sequence"/>
</dbReference>
<dbReference type="SUPFAM" id="SSF52242">
    <property type="entry name" value="Cobalamin (vitamin B12)-binding domain"/>
    <property type="match status" value="1"/>
</dbReference>
<dbReference type="Pfam" id="PF02310">
    <property type="entry name" value="B12-binding"/>
    <property type="match status" value="1"/>
</dbReference>
<evidence type="ECO:0000313" key="3">
    <source>
        <dbReference type="Proteomes" id="UP000276223"/>
    </source>
</evidence>